<dbReference type="InterPro" id="IPR016475">
    <property type="entry name" value="P-Actrans_bac"/>
</dbReference>
<accession>A0A9E2KN20</accession>
<proteinExistence type="inferred from homology"/>
<sequence length="662" mass="69251">MSRNVILVPAGKSQGLFVASLGLVKSLQENGLKAVLFRPLDCCRNVCGADSVSVSKCEAKKLIAANKRSELLETIVANYNKLQASAQAQVVVIEGVVSDDLDQDALNAEICHAFDAQILVVDQGSCCKAAAARTITLQAFGNAGKNRVLGDIILNANAPKNAHGNKTLVLAGAATSCCQGGSCGCGKKEEGESAIERIAAKIPFNAELYAPRAADIAAFLKTEVTSGDAARYCNAVCFDAAAADDGNLLITATVPTATKAGTVILAGGAKGEVAGATVITCDLPVWEVASAIADMPAMLPADDTAKADKAATFAAPFFCSCLSKALTGDEDRVPLMSPAAFRYKLTELARAAHKRIALPEGDEPRTVCAAAEVARQGIATPILFGKKEEILKVAAEKGVTLGEGVEFVDPEAVRENYVARLVELRKKKGLTEEQAREQLKDNVVLGTMMLERGEVDGLVSGAVHTTANTIRPPLQIIKTAPNASLVSSVFFMLMPEQVYVFGDCAINPNPNPEELAEIAIQSADTAKTFGIDPRVAFVTYSTGTSGKGPDIDMVVAAVKAAKEKRPDLNIDGPLQYDAAVMPDVAAQKAPGSTVAGKATVFIFPSLATGNTVYKAVQRSANLVSIGPMLQGMRKPVNDLSRGALVDDIIYTIAITAIQATQA</sequence>
<dbReference type="NCBIfam" id="NF004167">
    <property type="entry name" value="PRK05632.1"/>
    <property type="match status" value="1"/>
</dbReference>
<keyword evidence="8 12" id="KW-0808">Transferase</keyword>
<dbReference type="Gene3D" id="3.40.50.10950">
    <property type="match status" value="1"/>
</dbReference>
<gene>
    <name evidence="12" type="primary">pta</name>
    <name evidence="12" type="ORF">IAA31_04830</name>
</gene>
<dbReference type="EMBL" id="JAHLFG010000052">
    <property type="protein sequence ID" value="MBU3826796.1"/>
    <property type="molecule type" value="Genomic_DNA"/>
</dbReference>
<comment type="caution">
    <text evidence="12">The sequence shown here is derived from an EMBL/GenBank/DDBJ whole genome shotgun (WGS) entry which is preliminary data.</text>
</comment>
<dbReference type="EC" id="2.3.1.8" evidence="5"/>
<dbReference type="NCBIfam" id="NF007233">
    <property type="entry name" value="PRK09653.1"/>
    <property type="match status" value="1"/>
</dbReference>
<keyword evidence="9 12" id="KW-0012">Acyltransferase</keyword>
<evidence type="ECO:0000313" key="13">
    <source>
        <dbReference type="Proteomes" id="UP000824150"/>
    </source>
</evidence>
<dbReference type="InterPro" id="IPR002505">
    <property type="entry name" value="PTA_PTB"/>
</dbReference>
<evidence type="ECO:0000256" key="8">
    <source>
        <dbReference type="ARBA" id="ARBA00022679"/>
    </source>
</evidence>
<evidence type="ECO:0000256" key="1">
    <source>
        <dbReference type="ARBA" id="ARBA00004496"/>
    </source>
</evidence>
<dbReference type="InterPro" id="IPR042113">
    <property type="entry name" value="P_AcTrfase_dom1"/>
</dbReference>
<dbReference type="InterPro" id="IPR004614">
    <property type="entry name" value="P_AcTrfase"/>
</dbReference>
<name>A0A9E2KN20_9GAMM</name>
<dbReference type="PANTHER" id="PTHR43356:SF3">
    <property type="entry name" value="PHOSPHATE ACETYLTRANSFERASE"/>
    <property type="match status" value="1"/>
</dbReference>
<evidence type="ECO:0000256" key="6">
    <source>
        <dbReference type="ARBA" id="ARBA00021528"/>
    </source>
</evidence>
<comment type="pathway">
    <text evidence="2">Metabolic intermediate biosynthesis; acetyl-CoA biosynthesis; acetyl-CoA from acetate: step 2/2.</text>
</comment>
<dbReference type="NCBIfam" id="TIGR00651">
    <property type="entry name" value="pta"/>
    <property type="match status" value="1"/>
</dbReference>
<dbReference type="AlphaFoldDB" id="A0A9E2KN20"/>
<dbReference type="GO" id="GO:0008959">
    <property type="term" value="F:phosphate acetyltransferase activity"/>
    <property type="evidence" value="ECO:0007669"/>
    <property type="project" value="UniProtKB-EC"/>
</dbReference>
<dbReference type="Pfam" id="PF01515">
    <property type="entry name" value="PTA_PTB"/>
    <property type="match status" value="1"/>
</dbReference>
<evidence type="ECO:0000256" key="10">
    <source>
        <dbReference type="ARBA" id="ARBA00031108"/>
    </source>
</evidence>
<reference evidence="12" key="1">
    <citation type="journal article" date="2021" name="PeerJ">
        <title>Extensive microbial diversity within the chicken gut microbiome revealed by metagenomics and culture.</title>
        <authorList>
            <person name="Gilroy R."/>
            <person name="Ravi A."/>
            <person name="Getino M."/>
            <person name="Pursley I."/>
            <person name="Horton D.L."/>
            <person name="Alikhan N.F."/>
            <person name="Baker D."/>
            <person name="Gharbi K."/>
            <person name="Hall N."/>
            <person name="Watson M."/>
            <person name="Adriaenssens E.M."/>
            <person name="Foster-Nyarko E."/>
            <person name="Jarju S."/>
            <person name="Secka A."/>
            <person name="Antonio M."/>
            <person name="Oren A."/>
            <person name="Chaudhuri R.R."/>
            <person name="La Ragione R."/>
            <person name="Hildebrand F."/>
            <person name="Pallen M.J."/>
        </authorList>
    </citation>
    <scope>NUCLEOTIDE SEQUENCE</scope>
    <source>
        <strain evidence="12">687</strain>
    </source>
</reference>
<keyword evidence="7" id="KW-0963">Cytoplasm</keyword>
<dbReference type="Proteomes" id="UP000824150">
    <property type="component" value="Unassembled WGS sequence"/>
</dbReference>
<comment type="subcellular location">
    <subcellularLocation>
        <location evidence="1">Cytoplasm</location>
    </subcellularLocation>
</comment>
<comment type="similarity">
    <text evidence="3">In the C-terminal section; belongs to the phosphate acetyltransferase and butyryltransferase family.</text>
</comment>
<evidence type="ECO:0000256" key="9">
    <source>
        <dbReference type="ARBA" id="ARBA00023315"/>
    </source>
</evidence>
<protein>
    <recommendedName>
        <fullName evidence="6">Phosphate acetyltransferase</fullName>
        <ecNumber evidence="5">2.3.1.8</ecNumber>
    </recommendedName>
    <alternativeName>
        <fullName evidence="10">Phosphotransacetylase</fullName>
    </alternativeName>
</protein>
<dbReference type="SUPFAM" id="SSF53659">
    <property type="entry name" value="Isocitrate/Isopropylmalate dehydrogenase-like"/>
    <property type="match status" value="1"/>
</dbReference>
<dbReference type="PIRSF" id="PIRSF006107">
    <property type="entry name" value="PhpActrans_proteobac"/>
    <property type="match status" value="1"/>
</dbReference>
<dbReference type="GO" id="GO:0005737">
    <property type="term" value="C:cytoplasm"/>
    <property type="evidence" value="ECO:0007669"/>
    <property type="project" value="UniProtKB-SubCell"/>
</dbReference>
<organism evidence="12 13">
    <name type="scientific">Candidatus Anaerobiospirillum merdipullorum</name>
    <dbReference type="NCBI Taxonomy" id="2838450"/>
    <lineage>
        <taxon>Bacteria</taxon>
        <taxon>Pseudomonadati</taxon>
        <taxon>Pseudomonadota</taxon>
        <taxon>Gammaproteobacteria</taxon>
        <taxon>Aeromonadales</taxon>
        <taxon>Succinivibrionaceae</taxon>
        <taxon>Anaerobiospirillum</taxon>
    </lineage>
</organism>
<evidence type="ECO:0000313" key="12">
    <source>
        <dbReference type="EMBL" id="MBU3826796.1"/>
    </source>
</evidence>
<evidence type="ECO:0000259" key="11">
    <source>
        <dbReference type="Pfam" id="PF01515"/>
    </source>
</evidence>
<dbReference type="FunFam" id="3.40.50.10750:FF:000001">
    <property type="entry name" value="Phosphate acetyltransferase"/>
    <property type="match status" value="1"/>
</dbReference>
<dbReference type="Gene3D" id="3.40.50.10750">
    <property type="entry name" value="Isocitrate/Isopropylmalate dehydrogenase-like"/>
    <property type="match status" value="1"/>
</dbReference>
<evidence type="ECO:0000256" key="2">
    <source>
        <dbReference type="ARBA" id="ARBA00004989"/>
    </source>
</evidence>
<evidence type="ECO:0000256" key="3">
    <source>
        <dbReference type="ARBA" id="ARBA00008756"/>
    </source>
</evidence>
<feature type="domain" description="Phosphate acetyl/butaryl transferase" evidence="11">
    <location>
        <begin position="341"/>
        <end position="656"/>
    </location>
</feature>
<evidence type="ECO:0000256" key="4">
    <source>
        <dbReference type="ARBA" id="ARBA00009786"/>
    </source>
</evidence>
<dbReference type="InterPro" id="IPR050500">
    <property type="entry name" value="Phos_Acetyltrans/Butyryltrans"/>
</dbReference>
<evidence type="ECO:0000256" key="5">
    <source>
        <dbReference type="ARBA" id="ARBA00012707"/>
    </source>
</evidence>
<evidence type="ECO:0000256" key="7">
    <source>
        <dbReference type="ARBA" id="ARBA00022490"/>
    </source>
</evidence>
<dbReference type="InterPro" id="IPR042112">
    <property type="entry name" value="P_AcTrfase_dom2"/>
</dbReference>
<reference evidence="12" key="2">
    <citation type="submission" date="2021-04" db="EMBL/GenBank/DDBJ databases">
        <authorList>
            <person name="Gilroy R."/>
        </authorList>
    </citation>
    <scope>NUCLEOTIDE SEQUENCE</scope>
    <source>
        <strain evidence="12">687</strain>
    </source>
</reference>
<dbReference type="PANTHER" id="PTHR43356">
    <property type="entry name" value="PHOSPHATE ACETYLTRANSFERASE"/>
    <property type="match status" value="1"/>
</dbReference>
<comment type="similarity">
    <text evidence="4">In the N-terminal section; belongs to the CobB/CobQ family.</text>
</comment>